<dbReference type="EMBL" id="KN826159">
    <property type="protein sequence ID" value="KIK79878.1"/>
    <property type="molecule type" value="Genomic_DNA"/>
</dbReference>
<dbReference type="Proteomes" id="UP000054538">
    <property type="component" value="Unassembled WGS sequence"/>
</dbReference>
<dbReference type="AlphaFoldDB" id="A0A0D0CWH6"/>
<protein>
    <submittedName>
        <fullName evidence="1">Unplaced genomic scaffold scaffold_1337, whole genome shotgun sequence</fullName>
    </submittedName>
</protein>
<dbReference type="HOGENOM" id="CLU_001324_7_4_1"/>
<gene>
    <name evidence="1" type="ORF">PAXRUDRAFT_37245</name>
</gene>
<name>A0A0D0CWH6_9AGAM</name>
<feature type="non-terminal residue" evidence="1">
    <location>
        <position position="56"/>
    </location>
</feature>
<dbReference type="STRING" id="930991.A0A0D0CWH6"/>
<proteinExistence type="predicted"/>
<keyword evidence="2" id="KW-1185">Reference proteome</keyword>
<reference evidence="2" key="2">
    <citation type="submission" date="2015-01" db="EMBL/GenBank/DDBJ databases">
        <title>Evolutionary Origins and Diversification of the Mycorrhizal Mutualists.</title>
        <authorList>
            <consortium name="DOE Joint Genome Institute"/>
            <consortium name="Mycorrhizal Genomics Consortium"/>
            <person name="Kohler A."/>
            <person name="Kuo A."/>
            <person name="Nagy L.G."/>
            <person name="Floudas D."/>
            <person name="Copeland A."/>
            <person name="Barry K.W."/>
            <person name="Cichocki N."/>
            <person name="Veneault-Fourrey C."/>
            <person name="LaButti K."/>
            <person name="Lindquist E.A."/>
            <person name="Lipzen A."/>
            <person name="Lundell T."/>
            <person name="Morin E."/>
            <person name="Murat C."/>
            <person name="Riley R."/>
            <person name="Ohm R."/>
            <person name="Sun H."/>
            <person name="Tunlid A."/>
            <person name="Henrissat B."/>
            <person name="Grigoriev I.V."/>
            <person name="Hibbett D.S."/>
            <person name="Martin F."/>
        </authorList>
    </citation>
    <scope>NUCLEOTIDE SEQUENCE [LARGE SCALE GENOMIC DNA]</scope>
    <source>
        <strain evidence="2">Ve08.2h10</strain>
    </source>
</reference>
<dbReference type="InParanoid" id="A0A0D0CWH6"/>
<feature type="non-terminal residue" evidence="1">
    <location>
        <position position="1"/>
    </location>
</feature>
<sequence length="56" mass="6202">AYTFTNYKSQGQTIVHVIVGIGKATCFSLMPFNTTYVALSRSQGCTSVQLLQDFKH</sequence>
<dbReference type="OrthoDB" id="2986975at2759"/>
<accession>A0A0D0CWH6</accession>
<organism evidence="1 2">
    <name type="scientific">Paxillus rubicundulus Ve08.2h10</name>
    <dbReference type="NCBI Taxonomy" id="930991"/>
    <lineage>
        <taxon>Eukaryota</taxon>
        <taxon>Fungi</taxon>
        <taxon>Dikarya</taxon>
        <taxon>Basidiomycota</taxon>
        <taxon>Agaricomycotina</taxon>
        <taxon>Agaricomycetes</taxon>
        <taxon>Agaricomycetidae</taxon>
        <taxon>Boletales</taxon>
        <taxon>Paxilineae</taxon>
        <taxon>Paxillaceae</taxon>
        <taxon>Paxillus</taxon>
    </lineage>
</organism>
<reference evidence="1 2" key="1">
    <citation type="submission" date="2014-04" db="EMBL/GenBank/DDBJ databases">
        <authorList>
            <consortium name="DOE Joint Genome Institute"/>
            <person name="Kuo A."/>
            <person name="Kohler A."/>
            <person name="Jargeat P."/>
            <person name="Nagy L.G."/>
            <person name="Floudas D."/>
            <person name="Copeland A."/>
            <person name="Barry K.W."/>
            <person name="Cichocki N."/>
            <person name="Veneault-Fourrey C."/>
            <person name="LaButti K."/>
            <person name="Lindquist E.A."/>
            <person name="Lipzen A."/>
            <person name="Lundell T."/>
            <person name="Morin E."/>
            <person name="Murat C."/>
            <person name="Sun H."/>
            <person name="Tunlid A."/>
            <person name="Henrissat B."/>
            <person name="Grigoriev I.V."/>
            <person name="Hibbett D.S."/>
            <person name="Martin F."/>
            <person name="Nordberg H.P."/>
            <person name="Cantor M.N."/>
            <person name="Hua S.X."/>
        </authorList>
    </citation>
    <scope>NUCLEOTIDE SEQUENCE [LARGE SCALE GENOMIC DNA]</scope>
    <source>
        <strain evidence="1 2">Ve08.2h10</strain>
    </source>
</reference>
<evidence type="ECO:0000313" key="2">
    <source>
        <dbReference type="Proteomes" id="UP000054538"/>
    </source>
</evidence>
<evidence type="ECO:0000313" key="1">
    <source>
        <dbReference type="EMBL" id="KIK79878.1"/>
    </source>
</evidence>